<dbReference type="Pfam" id="PF21806">
    <property type="entry name" value="DUF6879"/>
    <property type="match status" value="1"/>
</dbReference>
<gene>
    <name evidence="2" type="ORF">IT779_13865</name>
</gene>
<dbReference type="AlphaFoldDB" id="A0A931N341"/>
<dbReference type="InterPro" id="IPR049244">
    <property type="entry name" value="DUF6879"/>
</dbReference>
<dbReference type="Proteomes" id="UP000655751">
    <property type="component" value="Unassembled WGS sequence"/>
</dbReference>
<keyword evidence="3" id="KW-1185">Reference proteome</keyword>
<comment type="caution">
    <text evidence="2">The sequence shown here is derived from an EMBL/GenBank/DDBJ whole genome shotgun (WGS) entry which is preliminary data.</text>
</comment>
<evidence type="ECO:0000313" key="3">
    <source>
        <dbReference type="Proteomes" id="UP000655751"/>
    </source>
</evidence>
<evidence type="ECO:0000259" key="1">
    <source>
        <dbReference type="Pfam" id="PF21806"/>
    </source>
</evidence>
<reference evidence="2" key="1">
    <citation type="submission" date="2020-11" db="EMBL/GenBank/DDBJ databases">
        <title>Nocardia NEAU-351.nov., a novel actinomycete isolated from the cow dung.</title>
        <authorList>
            <person name="Zhang X."/>
        </authorList>
    </citation>
    <scope>NUCLEOTIDE SEQUENCE</scope>
    <source>
        <strain evidence="2">NEAU-351</strain>
    </source>
</reference>
<accession>A0A931N341</accession>
<sequence>MTEFLADESTDPGGAWFVPWAELVAATVARGVAVDRARIVTTPHGPYTRYLLALTPHNIAAGEDVRWLPRRDAAPTDARADDYWLIDDHLVAYSIFDENGWWSGTAATGDTRIVDYAREIRDRVWPASIPHASYPR</sequence>
<dbReference type="EMBL" id="JADMLG010000005">
    <property type="protein sequence ID" value="MBH0777367.1"/>
    <property type="molecule type" value="Genomic_DNA"/>
</dbReference>
<feature type="domain" description="DUF6879" evidence="1">
    <location>
        <begin position="2"/>
        <end position="134"/>
    </location>
</feature>
<organism evidence="2 3">
    <name type="scientific">Nocardia bovistercoris</name>
    <dbReference type="NCBI Taxonomy" id="2785916"/>
    <lineage>
        <taxon>Bacteria</taxon>
        <taxon>Bacillati</taxon>
        <taxon>Actinomycetota</taxon>
        <taxon>Actinomycetes</taxon>
        <taxon>Mycobacteriales</taxon>
        <taxon>Nocardiaceae</taxon>
        <taxon>Nocardia</taxon>
    </lineage>
</organism>
<protein>
    <recommendedName>
        <fullName evidence="1">DUF6879 domain-containing protein</fullName>
    </recommendedName>
</protein>
<evidence type="ECO:0000313" key="2">
    <source>
        <dbReference type="EMBL" id="MBH0777367.1"/>
    </source>
</evidence>
<proteinExistence type="predicted"/>
<name>A0A931N341_9NOCA</name>